<dbReference type="AlphaFoldDB" id="A0A9Q1GCH9"/>
<protein>
    <recommendedName>
        <fullName evidence="3">Endonuclease/exonuclease/phosphatase domain-containing protein</fullName>
    </recommendedName>
</protein>
<gene>
    <name evidence="1" type="ORF">SKAU_G00018560</name>
</gene>
<evidence type="ECO:0008006" key="3">
    <source>
        <dbReference type="Google" id="ProtNLM"/>
    </source>
</evidence>
<comment type="caution">
    <text evidence="1">The sequence shown here is derived from an EMBL/GenBank/DDBJ whole genome shotgun (WGS) entry which is preliminary data.</text>
</comment>
<reference evidence="1" key="1">
    <citation type="journal article" date="2023" name="Science">
        <title>Genome structures resolve the early diversification of teleost fishes.</title>
        <authorList>
            <person name="Parey E."/>
            <person name="Louis A."/>
            <person name="Montfort J."/>
            <person name="Bouchez O."/>
            <person name="Roques C."/>
            <person name="Iampietro C."/>
            <person name="Lluch J."/>
            <person name="Castinel A."/>
            <person name="Donnadieu C."/>
            <person name="Desvignes T."/>
            <person name="Floi Bucao C."/>
            <person name="Jouanno E."/>
            <person name="Wen M."/>
            <person name="Mejri S."/>
            <person name="Dirks R."/>
            <person name="Jansen H."/>
            <person name="Henkel C."/>
            <person name="Chen W.J."/>
            <person name="Zahm M."/>
            <person name="Cabau C."/>
            <person name="Klopp C."/>
            <person name="Thompson A.W."/>
            <person name="Robinson-Rechavi M."/>
            <person name="Braasch I."/>
            <person name="Lecointre G."/>
            <person name="Bobe J."/>
            <person name="Postlethwait J.H."/>
            <person name="Berthelot C."/>
            <person name="Roest Crollius H."/>
            <person name="Guiguen Y."/>
        </authorList>
    </citation>
    <scope>NUCLEOTIDE SEQUENCE</scope>
    <source>
        <strain evidence="1">WJC10195</strain>
    </source>
</reference>
<dbReference type="OrthoDB" id="10037236at2759"/>
<dbReference type="SUPFAM" id="SSF56219">
    <property type="entry name" value="DNase I-like"/>
    <property type="match status" value="1"/>
</dbReference>
<sequence length="338" mass="38836">HRADREPHLSGKTRGGGVCFYVNEAWCKDVSVIHRHCSPTLESLFINCRPFYSPREFSSFILASVYIPPDAPVQEAQSTLAEQIMSVERKHPDCFVVVLGDFNRANLSQVLPKYRQQIKCPTREERTLDHCYTTINNAYHAVSRAALGHSDHNIVHLIPKYRQRLKLSKPVVRSFKTWTSEAKEKTSAWLERAGCDGGYVDWAGAEAGNNLDDYTDTVTSFISYCESACVPTRTRVSYNNDKPWFTAKLRKLRLEKEEVRKSGDKDRFSKAVKEAKQRFSEKLQHQFSDGNTSSVWKGLRQISNYKPKSPQSSDDSRLANDLNEFYCRFEKHWNPPDT</sequence>
<dbReference type="InterPro" id="IPR036691">
    <property type="entry name" value="Endo/exonu/phosph_ase_sf"/>
</dbReference>
<dbReference type="Gene3D" id="3.60.10.10">
    <property type="entry name" value="Endonuclease/exonuclease/phosphatase"/>
    <property type="match status" value="1"/>
</dbReference>
<dbReference type="EMBL" id="JAINUF010000001">
    <property type="protein sequence ID" value="KAJ8381078.1"/>
    <property type="molecule type" value="Genomic_DNA"/>
</dbReference>
<keyword evidence="2" id="KW-1185">Reference proteome</keyword>
<name>A0A9Q1GCH9_SYNKA</name>
<feature type="non-terminal residue" evidence="1">
    <location>
        <position position="1"/>
    </location>
</feature>
<dbReference type="Proteomes" id="UP001152622">
    <property type="component" value="Chromosome 1"/>
</dbReference>
<evidence type="ECO:0000313" key="1">
    <source>
        <dbReference type="EMBL" id="KAJ8381078.1"/>
    </source>
</evidence>
<dbReference type="PANTHER" id="PTHR47510">
    <property type="entry name" value="REVERSE TRANSCRIPTASE DOMAIN-CONTAINING PROTEIN"/>
    <property type="match status" value="1"/>
</dbReference>
<proteinExistence type="predicted"/>
<evidence type="ECO:0000313" key="2">
    <source>
        <dbReference type="Proteomes" id="UP001152622"/>
    </source>
</evidence>
<feature type="non-terminal residue" evidence="1">
    <location>
        <position position="338"/>
    </location>
</feature>
<organism evidence="1 2">
    <name type="scientific">Synaphobranchus kaupii</name>
    <name type="common">Kaup's arrowtooth eel</name>
    <dbReference type="NCBI Taxonomy" id="118154"/>
    <lineage>
        <taxon>Eukaryota</taxon>
        <taxon>Metazoa</taxon>
        <taxon>Chordata</taxon>
        <taxon>Craniata</taxon>
        <taxon>Vertebrata</taxon>
        <taxon>Euteleostomi</taxon>
        <taxon>Actinopterygii</taxon>
        <taxon>Neopterygii</taxon>
        <taxon>Teleostei</taxon>
        <taxon>Anguilliformes</taxon>
        <taxon>Synaphobranchidae</taxon>
        <taxon>Synaphobranchus</taxon>
    </lineage>
</organism>
<dbReference type="PANTHER" id="PTHR47510:SF3">
    <property type="entry name" value="ENDO_EXONUCLEASE_PHOSPHATASE DOMAIN-CONTAINING PROTEIN"/>
    <property type="match status" value="1"/>
</dbReference>
<accession>A0A9Q1GCH9</accession>